<organism evidence="6 7">
    <name type="scientific">Falseniella ignava</name>
    <dbReference type="NCBI Taxonomy" id="137730"/>
    <lineage>
        <taxon>Bacteria</taxon>
        <taxon>Bacillati</taxon>
        <taxon>Bacillota</taxon>
        <taxon>Bacilli</taxon>
        <taxon>Lactobacillales</taxon>
        <taxon>Aerococcaceae</taxon>
        <taxon>Falseniella</taxon>
    </lineage>
</organism>
<dbReference type="GO" id="GO:0046872">
    <property type="term" value="F:metal ion binding"/>
    <property type="evidence" value="ECO:0007669"/>
    <property type="project" value="UniProtKB-KW"/>
</dbReference>
<dbReference type="Gene3D" id="3.40.350.10">
    <property type="entry name" value="Creatinase/prolidase N-terminal domain"/>
    <property type="match status" value="1"/>
</dbReference>
<keyword evidence="2" id="KW-0378">Hydrolase</keyword>
<dbReference type="SUPFAM" id="SSF53092">
    <property type="entry name" value="Creatinase/prolidase N-terminal domain"/>
    <property type="match status" value="1"/>
</dbReference>
<dbReference type="InterPro" id="IPR050659">
    <property type="entry name" value="Peptidase_M24B"/>
</dbReference>
<dbReference type="OrthoDB" id="9806388at2"/>
<evidence type="ECO:0000256" key="3">
    <source>
        <dbReference type="RuleBase" id="RU000590"/>
    </source>
</evidence>
<dbReference type="PANTHER" id="PTHR46112:SF3">
    <property type="entry name" value="AMINOPEPTIDASE YPDF"/>
    <property type="match status" value="1"/>
</dbReference>
<sequence>MSRVEKLRNCMKELEVDGYFVTTLQNVRYLTGFTGTTGVAFVTANEQFFITDFRYREQATEQCKNFDVIIHQAGVFQELACIIDDLGLQRIAIEADEMNVATYQQLQSILNIEIVPTSGVIEKIREVKDASEIKIIRQAIEIADQAFEHILTFIKPGITEIQVANELDFYMRSLGASGVSFDTIVASGVRSSMPHGVASQKVIESGDLITLDFGCYYEGYVSDMTRTIALGTIDPKLKEIYEIVLRANEIVNENTKAGITGKQMDALARDYITQKGYGDDFGHSTGHGIGLDIHEGPSISFRNEEPLVVNNIVTNEPGIYLAGLGGVRIEDDLLIQEGGVEILNHSPKELIIL</sequence>
<keyword evidence="6" id="KW-0645">Protease</keyword>
<dbReference type="InterPro" id="IPR029149">
    <property type="entry name" value="Creatin/AminoP/Spt16_N"/>
</dbReference>
<dbReference type="InterPro" id="IPR036005">
    <property type="entry name" value="Creatinase/aminopeptidase-like"/>
</dbReference>
<protein>
    <submittedName>
        <fullName evidence="6">Aminopeptidase P family protein</fullName>
    </submittedName>
</protein>
<dbReference type="EMBL" id="PKHE01000006">
    <property type="protein sequence ID" value="PKY89585.1"/>
    <property type="molecule type" value="Genomic_DNA"/>
</dbReference>
<accession>A0A2I1K214</accession>
<gene>
    <name evidence="6" type="ORF">CYJ57_03425</name>
</gene>
<comment type="caution">
    <text evidence="6">The sequence shown here is derived from an EMBL/GenBank/DDBJ whole genome shotgun (WGS) entry which is preliminary data.</text>
</comment>
<name>A0A2I1K214_9LACT</name>
<dbReference type="InterPro" id="IPR000587">
    <property type="entry name" value="Creatinase_N"/>
</dbReference>
<feature type="domain" description="Creatinase N-terminal" evidence="5">
    <location>
        <begin position="3"/>
        <end position="127"/>
    </location>
</feature>
<proteinExistence type="inferred from homology"/>
<evidence type="ECO:0000256" key="1">
    <source>
        <dbReference type="ARBA" id="ARBA00022723"/>
    </source>
</evidence>
<dbReference type="GO" id="GO:0004177">
    <property type="term" value="F:aminopeptidase activity"/>
    <property type="evidence" value="ECO:0007669"/>
    <property type="project" value="UniProtKB-KW"/>
</dbReference>
<evidence type="ECO:0000313" key="7">
    <source>
        <dbReference type="Proteomes" id="UP000234384"/>
    </source>
</evidence>
<keyword evidence="6" id="KW-0031">Aminopeptidase</keyword>
<dbReference type="PANTHER" id="PTHR46112">
    <property type="entry name" value="AMINOPEPTIDASE"/>
    <property type="match status" value="1"/>
</dbReference>
<dbReference type="RefSeq" id="WP_006702178.1">
    <property type="nucleotide sequence ID" value="NZ_PKHE01000006.1"/>
</dbReference>
<comment type="similarity">
    <text evidence="3">Belongs to the peptidase M24B family.</text>
</comment>
<keyword evidence="1 3" id="KW-0479">Metal-binding</keyword>
<evidence type="ECO:0000313" key="6">
    <source>
        <dbReference type="EMBL" id="PKY89585.1"/>
    </source>
</evidence>
<dbReference type="SUPFAM" id="SSF55920">
    <property type="entry name" value="Creatinase/aminopeptidase"/>
    <property type="match status" value="1"/>
</dbReference>
<dbReference type="Pfam" id="PF01321">
    <property type="entry name" value="Creatinase_N"/>
    <property type="match status" value="1"/>
</dbReference>
<dbReference type="Pfam" id="PF00557">
    <property type="entry name" value="Peptidase_M24"/>
    <property type="match status" value="1"/>
</dbReference>
<evidence type="ECO:0000256" key="2">
    <source>
        <dbReference type="ARBA" id="ARBA00022801"/>
    </source>
</evidence>
<dbReference type="PROSITE" id="PS00491">
    <property type="entry name" value="PROLINE_PEPTIDASE"/>
    <property type="match status" value="1"/>
</dbReference>
<dbReference type="InterPro" id="IPR000994">
    <property type="entry name" value="Pept_M24"/>
</dbReference>
<evidence type="ECO:0000259" key="4">
    <source>
        <dbReference type="Pfam" id="PF00557"/>
    </source>
</evidence>
<dbReference type="InterPro" id="IPR001131">
    <property type="entry name" value="Peptidase_M24B_aminopep-P_CS"/>
</dbReference>
<reference evidence="6 7" key="1">
    <citation type="submission" date="2017-12" db="EMBL/GenBank/DDBJ databases">
        <title>Phylogenetic diversity of female urinary microbiome.</title>
        <authorList>
            <person name="Thomas-White K."/>
            <person name="Wolfe A.J."/>
        </authorList>
    </citation>
    <scope>NUCLEOTIDE SEQUENCE [LARGE SCALE GENOMIC DNA]</scope>
    <source>
        <strain evidence="6 7">UMB0898</strain>
    </source>
</reference>
<feature type="domain" description="Peptidase M24" evidence="4">
    <location>
        <begin position="135"/>
        <end position="337"/>
    </location>
</feature>
<dbReference type="Proteomes" id="UP000234384">
    <property type="component" value="Unassembled WGS sequence"/>
</dbReference>
<dbReference type="CDD" id="cd01092">
    <property type="entry name" value="APP-like"/>
    <property type="match status" value="1"/>
</dbReference>
<dbReference type="AlphaFoldDB" id="A0A2I1K214"/>
<evidence type="ECO:0000259" key="5">
    <source>
        <dbReference type="Pfam" id="PF01321"/>
    </source>
</evidence>
<dbReference type="Gene3D" id="3.90.230.10">
    <property type="entry name" value="Creatinase/methionine aminopeptidase superfamily"/>
    <property type="match status" value="1"/>
</dbReference>